<proteinExistence type="predicted"/>
<comment type="caution">
    <text evidence="1">The sequence shown here is derived from an EMBL/GenBank/DDBJ whole genome shotgun (WGS) entry which is preliminary data.</text>
</comment>
<protein>
    <submittedName>
        <fullName evidence="1">Uncharacterized protein</fullName>
    </submittedName>
</protein>
<dbReference type="OrthoDB" id="8123891at2759"/>
<gene>
    <name evidence="1" type="ORF">AVEN_147509_1</name>
</gene>
<evidence type="ECO:0000313" key="2">
    <source>
        <dbReference type="Proteomes" id="UP000499080"/>
    </source>
</evidence>
<dbReference type="Proteomes" id="UP000499080">
    <property type="component" value="Unassembled WGS sequence"/>
</dbReference>
<organism evidence="1 2">
    <name type="scientific">Araneus ventricosus</name>
    <name type="common">Orbweaver spider</name>
    <name type="synonym">Epeira ventricosa</name>
    <dbReference type="NCBI Taxonomy" id="182803"/>
    <lineage>
        <taxon>Eukaryota</taxon>
        <taxon>Metazoa</taxon>
        <taxon>Ecdysozoa</taxon>
        <taxon>Arthropoda</taxon>
        <taxon>Chelicerata</taxon>
        <taxon>Arachnida</taxon>
        <taxon>Araneae</taxon>
        <taxon>Araneomorphae</taxon>
        <taxon>Entelegynae</taxon>
        <taxon>Araneoidea</taxon>
        <taxon>Araneidae</taxon>
        <taxon>Araneus</taxon>
    </lineage>
</organism>
<sequence>MNLRIRIRSRTRILVSDSTKGTNLTHYYTKPKDTPAKCAYCGGDHMANYSKCPKNPLQTTQSKKTAQVPSAAWTDKRSLERVKAPPPALRSSQRLARRSVLLENPALIETAHAQISEQPSPPQPNAPFDEAFKQMNEMLKKNITLMMQQMI</sequence>
<name>A0A4Y2JKZ9_ARAVE</name>
<keyword evidence="2" id="KW-1185">Reference proteome</keyword>
<dbReference type="AlphaFoldDB" id="A0A4Y2JKZ9"/>
<accession>A0A4Y2JKZ9</accession>
<evidence type="ECO:0000313" key="1">
    <source>
        <dbReference type="EMBL" id="GBM91051.1"/>
    </source>
</evidence>
<dbReference type="EMBL" id="BGPR01003669">
    <property type="protein sequence ID" value="GBM91051.1"/>
    <property type="molecule type" value="Genomic_DNA"/>
</dbReference>
<reference evidence="1 2" key="1">
    <citation type="journal article" date="2019" name="Sci. Rep.">
        <title>Orb-weaving spider Araneus ventricosus genome elucidates the spidroin gene catalogue.</title>
        <authorList>
            <person name="Kono N."/>
            <person name="Nakamura H."/>
            <person name="Ohtoshi R."/>
            <person name="Moran D.A.P."/>
            <person name="Shinohara A."/>
            <person name="Yoshida Y."/>
            <person name="Fujiwara M."/>
            <person name="Mori M."/>
            <person name="Tomita M."/>
            <person name="Arakawa K."/>
        </authorList>
    </citation>
    <scope>NUCLEOTIDE SEQUENCE [LARGE SCALE GENOMIC DNA]</scope>
</reference>